<dbReference type="EC" id="2.7.10.2" evidence="2"/>
<evidence type="ECO:0000259" key="10">
    <source>
        <dbReference type="Pfam" id="PF13614"/>
    </source>
</evidence>
<keyword evidence="5 11" id="KW-0418">Kinase</keyword>
<sequence>MWTQKKSKRSATRKLVGRTKPQSLVTEQYRTIRTNINFSLPSDDTQTILFTSASKEEGKSTTSCNMAIVYAESGKRVLLVDADMRRPTLHHSFQLSNKIGLSNLLLKKGRLQDTVKRSGVVGLDLLLCGQIPSNPAELLSSPALDTLLEEMKARYDLIIIDSPPLLAVTDSKILANKCDGTVLVVNTGKTEKDSVKKARDALVTSKAFILGVVMNNYQLTKDNYYYHNYSN</sequence>
<dbReference type="GO" id="GO:0004715">
    <property type="term" value="F:non-membrane spanning protein tyrosine kinase activity"/>
    <property type="evidence" value="ECO:0007669"/>
    <property type="project" value="UniProtKB-EC"/>
</dbReference>
<organism evidence="11 12">
    <name type="scientific">Planococcus shenhongbingii</name>
    <dbReference type="NCBI Taxonomy" id="3058398"/>
    <lineage>
        <taxon>Bacteria</taxon>
        <taxon>Bacillati</taxon>
        <taxon>Bacillota</taxon>
        <taxon>Bacilli</taxon>
        <taxon>Bacillales</taxon>
        <taxon>Caryophanaceae</taxon>
        <taxon>Planococcus</taxon>
    </lineage>
</organism>
<dbReference type="Pfam" id="PF13614">
    <property type="entry name" value="AAA_31"/>
    <property type="match status" value="1"/>
</dbReference>
<dbReference type="PANTHER" id="PTHR32309:SF13">
    <property type="entry name" value="FERRIC ENTEROBACTIN TRANSPORT PROTEIN FEPE"/>
    <property type="match status" value="1"/>
</dbReference>
<feature type="compositionally biased region" description="Basic residues" evidence="9">
    <location>
        <begin position="1"/>
        <end position="17"/>
    </location>
</feature>
<comment type="catalytic activity">
    <reaction evidence="8">
        <text>L-tyrosyl-[protein] + ATP = O-phospho-L-tyrosyl-[protein] + ADP + H(+)</text>
        <dbReference type="Rhea" id="RHEA:10596"/>
        <dbReference type="Rhea" id="RHEA-COMP:10136"/>
        <dbReference type="Rhea" id="RHEA-COMP:20101"/>
        <dbReference type="ChEBI" id="CHEBI:15378"/>
        <dbReference type="ChEBI" id="CHEBI:30616"/>
        <dbReference type="ChEBI" id="CHEBI:46858"/>
        <dbReference type="ChEBI" id="CHEBI:61978"/>
        <dbReference type="ChEBI" id="CHEBI:456216"/>
        <dbReference type="EC" id="2.7.10.2"/>
    </reaction>
</comment>
<dbReference type="InterPro" id="IPR027417">
    <property type="entry name" value="P-loop_NTPase"/>
</dbReference>
<evidence type="ECO:0000256" key="5">
    <source>
        <dbReference type="ARBA" id="ARBA00022777"/>
    </source>
</evidence>
<evidence type="ECO:0000313" key="12">
    <source>
        <dbReference type="Proteomes" id="UP001172142"/>
    </source>
</evidence>
<dbReference type="Proteomes" id="UP001172142">
    <property type="component" value="Unassembled WGS sequence"/>
</dbReference>
<dbReference type="PANTHER" id="PTHR32309">
    <property type="entry name" value="TYROSINE-PROTEIN KINASE"/>
    <property type="match status" value="1"/>
</dbReference>
<feature type="region of interest" description="Disordered" evidence="9">
    <location>
        <begin position="1"/>
        <end position="20"/>
    </location>
</feature>
<keyword evidence="12" id="KW-1185">Reference proteome</keyword>
<reference evidence="11 12" key="1">
    <citation type="submission" date="2023-07" db="EMBL/GenBank/DDBJ databases">
        <title>Novel species in genus Planococcus.</title>
        <authorList>
            <person name="Ning S."/>
        </authorList>
    </citation>
    <scope>NUCLEOTIDE SEQUENCE [LARGE SCALE GENOMIC DNA]</scope>
    <source>
        <strain evidence="11 12">N017</strain>
    </source>
</reference>
<evidence type="ECO:0000256" key="9">
    <source>
        <dbReference type="SAM" id="MobiDB-lite"/>
    </source>
</evidence>
<keyword evidence="7" id="KW-0829">Tyrosine-protein kinase</keyword>
<dbReference type="NCBIfam" id="TIGR01007">
    <property type="entry name" value="eps_fam"/>
    <property type="match status" value="1"/>
</dbReference>
<accession>A0ABT8N9T0</accession>
<evidence type="ECO:0000256" key="3">
    <source>
        <dbReference type="ARBA" id="ARBA00022679"/>
    </source>
</evidence>
<feature type="domain" description="AAA" evidence="10">
    <location>
        <begin position="58"/>
        <end position="182"/>
    </location>
</feature>
<evidence type="ECO:0000256" key="1">
    <source>
        <dbReference type="ARBA" id="ARBA00007316"/>
    </source>
</evidence>
<dbReference type="SUPFAM" id="SSF52540">
    <property type="entry name" value="P-loop containing nucleoside triphosphate hydrolases"/>
    <property type="match status" value="1"/>
</dbReference>
<dbReference type="RefSeq" id="WP_300989904.1">
    <property type="nucleotide sequence ID" value="NZ_CP129235.1"/>
</dbReference>
<evidence type="ECO:0000313" key="11">
    <source>
        <dbReference type="EMBL" id="MDN7244508.1"/>
    </source>
</evidence>
<comment type="similarity">
    <text evidence="1">Belongs to the CpsD/CapB family.</text>
</comment>
<dbReference type="InterPro" id="IPR025669">
    <property type="entry name" value="AAA_dom"/>
</dbReference>
<dbReference type="CDD" id="cd05387">
    <property type="entry name" value="BY-kinase"/>
    <property type="match status" value="1"/>
</dbReference>
<evidence type="ECO:0000256" key="8">
    <source>
        <dbReference type="ARBA" id="ARBA00051245"/>
    </source>
</evidence>
<keyword evidence="4" id="KW-0547">Nucleotide-binding</keyword>
<evidence type="ECO:0000256" key="4">
    <source>
        <dbReference type="ARBA" id="ARBA00022741"/>
    </source>
</evidence>
<proteinExistence type="inferred from homology"/>
<comment type="caution">
    <text evidence="11">The sequence shown here is derived from an EMBL/GenBank/DDBJ whole genome shotgun (WGS) entry which is preliminary data.</text>
</comment>
<dbReference type="Gene3D" id="3.40.50.300">
    <property type="entry name" value="P-loop containing nucleotide triphosphate hydrolases"/>
    <property type="match status" value="1"/>
</dbReference>
<keyword evidence="3 11" id="KW-0808">Transferase</keyword>
<protein>
    <recommendedName>
        <fullName evidence="2">non-specific protein-tyrosine kinase</fullName>
        <ecNumber evidence="2">2.7.10.2</ecNumber>
    </recommendedName>
</protein>
<evidence type="ECO:0000256" key="6">
    <source>
        <dbReference type="ARBA" id="ARBA00022840"/>
    </source>
</evidence>
<keyword evidence="6" id="KW-0067">ATP-binding</keyword>
<evidence type="ECO:0000256" key="2">
    <source>
        <dbReference type="ARBA" id="ARBA00011903"/>
    </source>
</evidence>
<evidence type="ECO:0000256" key="7">
    <source>
        <dbReference type="ARBA" id="ARBA00023137"/>
    </source>
</evidence>
<gene>
    <name evidence="11" type="ORF">QWY13_03300</name>
</gene>
<dbReference type="InterPro" id="IPR005702">
    <property type="entry name" value="Wzc-like_C"/>
</dbReference>
<dbReference type="InterPro" id="IPR050445">
    <property type="entry name" value="Bact_polysacc_biosynth/exp"/>
</dbReference>
<name>A0ABT8N9T0_9BACL</name>
<dbReference type="EMBL" id="JAUJWU010000001">
    <property type="protein sequence ID" value="MDN7244508.1"/>
    <property type="molecule type" value="Genomic_DNA"/>
</dbReference>